<dbReference type="Gene3D" id="3.30.460.10">
    <property type="entry name" value="Beta Polymerase, domain 2"/>
    <property type="match status" value="1"/>
</dbReference>
<reference evidence="2 3" key="1">
    <citation type="journal article" date="2016" name="Nat. Commun.">
        <title>Thousands of microbial genomes shed light on interconnected biogeochemical processes in an aquifer system.</title>
        <authorList>
            <person name="Anantharaman K."/>
            <person name="Brown C.T."/>
            <person name="Hug L.A."/>
            <person name="Sharon I."/>
            <person name="Castelle C.J."/>
            <person name="Probst A.J."/>
            <person name="Thomas B.C."/>
            <person name="Singh A."/>
            <person name="Wilkins M.J."/>
            <person name="Karaoz U."/>
            <person name="Brodie E.L."/>
            <person name="Williams K.H."/>
            <person name="Hubbard S.S."/>
            <person name="Banfield J.F."/>
        </authorList>
    </citation>
    <scope>NUCLEOTIDE SEQUENCE [LARGE SCALE GENOMIC DNA]</scope>
</reference>
<evidence type="ECO:0000259" key="1">
    <source>
        <dbReference type="Pfam" id="PF01909"/>
    </source>
</evidence>
<proteinExistence type="predicted"/>
<dbReference type="InterPro" id="IPR052548">
    <property type="entry name" value="Type_VII_TA_antitoxin"/>
</dbReference>
<organism evidence="2 3">
    <name type="scientific">Candidatus Raymondbacteria bacterium RIFOXYD12_FULL_49_13</name>
    <dbReference type="NCBI Taxonomy" id="1817890"/>
    <lineage>
        <taxon>Bacteria</taxon>
        <taxon>Raymondiibacteriota</taxon>
    </lineage>
</organism>
<evidence type="ECO:0000313" key="3">
    <source>
        <dbReference type="Proteomes" id="UP000179243"/>
    </source>
</evidence>
<dbReference type="AlphaFoldDB" id="A0A1F7FM59"/>
<evidence type="ECO:0000313" key="2">
    <source>
        <dbReference type="EMBL" id="OGK07557.1"/>
    </source>
</evidence>
<comment type="caution">
    <text evidence="2">The sequence shown here is derived from an EMBL/GenBank/DDBJ whole genome shotgun (WGS) entry which is preliminary data.</text>
</comment>
<dbReference type="PANTHER" id="PTHR33933">
    <property type="entry name" value="NUCLEOTIDYLTRANSFERASE"/>
    <property type="match status" value="1"/>
</dbReference>
<dbReference type="InterPro" id="IPR002934">
    <property type="entry name" value="Polymerase_NTP_transf_dom"/>
</dbReference>
<dbReference type="Proteomes" id="UP000179243">
    <property type="component" value="Unassembled WGS sequence"/>
</dbReference>
<dbReference type="InterPro" id="IPR043519">
    <property type="entry name" value="NT_sf"/>
</dbReference>
<protein>
    <recommendedName>
        <fullName evidence="1">Polymerase nucleotidyl transferase domain-containing protein</fullName>
    </recommendedName>
</protein>
<sequence>MNNNLAKEKIHEVVKNNIVTSQIILFGSQARGTSGPNSDYDVLVITPLKLTPHEKLPYKTIIRKQLLTMGIFSDILIQHEDEVVAKNELPGHIVRRAMEEGIAI</sequence>
<dbReference type="Pfam" id="PF01909">
    <property type="entry name" value="NTP_transf_2"/>
    <property type="match status" value="1"/>
</dbReference>
<name>A0A1F7FM59_UNCRA</name>
<accession>A0A1F7FM59</accession>
<feature type="domain" description="Polymerase nucleotidyl transferase" evidence="1">
    <location>
        <begin position="9"/>
        <end position="103"/>
    </location>
</feature>
<dbReference type="PANTHER" id="PTHR33933:SF3">
    <property type="entry name" value="PROTEIN ADENYLYLTRANSFERASE MJ0604-RELATED"/>
    <property type="match status" value="1"/>
</dbReference>
<dbReference type="EMBL" id="MFYX01000003">
    <property type="protein sequence ID" value="OGK07557.1"/>
    <property type="molecule type" value="Genomic_DNA"/>
</dbReference>
<dbReference type="SUPFAM" id="SSF81301">
    <property type="entry name" value="Nucleotidyltransferase"/>
    <property type="match status" value="1"/>
</dbReference>
<gene>
    <name evidence="2" type="ORF">A2519_01515</name>
</gene>
<dbReference type="CDD" id="cd05403">
    <property type="entry name" value="NT_KNTase_like"/>
    <property type="match status" value="1"/>
</dbReference>
<dbReference type="GO" id="GO:0016779">
    <property type="term" value="F:nucleotidyltransferase activity"/>
    <property type="evidence" value="ECO:0007669"/>
    <property type="project" value="InterPro"/>
</dbReference>